<keyword evidence="6" id="KW-0997">Cell inner membrane</keyword>
<evidence type="ECO:0000256" key="1">
    <source>
        <dbReference type="ARBA" id="ARBA00004533"/>
    </source>
</evidence>
<keyword evidence="5" id="KW-1003">Cell membrane</keyword>
<evidence type="ECO:0000256" key="2">
    <source>
        <dbReference type="ARBA" id="ARBA00007208"/>
    </source>
</evidence>
<evidence type="ECO:0000313" key="12">
    <source>
        <dbReference type="Proteomes" id="UP001201273"/>
    </source>
</evidence>
<proteinExistence type="inferred from homology"/>
<comment type="caution">
    <text evidence="11">The sequence shown here is derived from an EMBL/GenBank/DDBJ whole genome shotgun (WGS) entry which is preliminary data.</text>
</comment>
<keyword evidence="4" id="KW-0813">Transport</keyword>
<evidence type="ECO:0000256" key="10">
    <source>
        <dbReference type="ARBA" id="ARBA00030772"/>
    </source>
</evidence>
<evidence type="ECO:0000256" key="6">
    <source>
        <dbReference type="ARBA" id="ARBA00022519"/>
    </source>
</evidence>
<organism evidence="11 12">
    <name type="scientific">Motilimonas cestriensis</name>
    <dbReference type="NCBI Taxonomy" id="2742685"/>
    <lineage>
        <taxon>Bacteria</taxon>
        <taxon>Pseudomonadati</taxon>
        <taxon>Pseudomonadota</taxon>
        <taxon>Gammaproteobacteria</taxon>
        <taxon>Alteromonadales</taxon>
        <taxon>Alteromonadales genera incertae sedis</taxon>
        <taxon>Motilimonas</taxon>
    </lineage>
</organism>
<name>A0ABS8W709_9GAMM</name>
<keyword evidence="9" id="KW-0472">Membrane</keyword>
<gene>
    <name evidence="11" type="ORF">K6Y31_08045</name>
</gene>
<sequence length="251" mass="27385">MKIKLKPVVICLFLYGLFLVCLMPAKWASQFIPLTAGVELSGVSGTVWQGQAEQVMVRGENIEKLQWQVKPWSLFTARLAADIKFGRGKGLAGKGELAYGLDGGEASDLTVTLPVQRVLKYLPLPMPVEAQGLLDLKIKTASQGQPFCQQLDGFLFWTDASVTTPMGEVILGDPKVKLECENGGLAAILDQQSDHLTISMKSWLPNQQQYRVEGEIKGGKSLAPAISQALDWIGPQQENGSYRISLSNIPN</sequence>
<dbReference type="InterPro" id="IPR022792">
    <property type="entry name" value="T2SS_protein-GspN"/>
</dbReference>
<dbReference type="RefSeq" id="WP_233052286.1">
    <property type="nucleotide sequence ID" value="NZ_JAIMJA010000006.1"/>
</dbReference>
<evidence type="ECO:0000313" key="11">
    <source>
        <dbReference type="EMBL" id="MCE2594766.1"/>
    </source>
</evidence>
<reference evidence="11 12" key="1">
    <citation type="journal article" date="2022" name="Environ. Microbiol. Rep.">
        <title>Eco-phylogenetic analyses reveal divergent evolution of vitamin B12 metabolism in the marine bacterial family 'Psychromonadaceae'.</title>
        <authorList>
            <person name="Jin X."/>
            <person name="Yang Y."/>
            <person name="Cao H."/>
            <person name="Gao B."/>
            <person name="Zhao Z."/>
        </authorList>
    </citation>
    <scope>NUCLEOTIDE SEQUENCE [LARGE SCALE GENOMIC DNA]</scope>
    <source>
        <strain evidence="11 12">MKS20</strain>
    </source>
</reference>
<comment type="similarity">
    <text evidence="2">Belongs to the GSP N family.</text>
</comment>
<evidence type="ECO:0000256" key="7">
    <source>
        <dbReference type="ARBA" id="ARBA00022692"/>
    </source>
</evidence>
<comment type="subcellular location">
    <subcellularLocation>
        <location evidence="1">Cell inner membrane</location>
    </subcellularLocation>
</comment>
<protein>
    <recommendedName>
        <fullName evidence="3">Type II secretion system protein N</fullName>
    </recommendedName>
    <alternativeName>
        <fullName evidence="10">General secretion pathway protein N</fullName>
    </alternativeName>
</protein>
<evidence type="ECO:0000256" key="4">
    <source>
        <dbReference type="ARBA" id="ARBA00022448"/>
    </source>
</evidence>
<evidence type="ECO:0000256" key="8">
    <source>
        <dbReference type="ARBA" id="ARBA00022927"/>
    </source>
</evidence>
<keyword evidence="12" id="KW-1185">Reference proteome</keyword>
<keyword evidence="7" id="KW-0812">Transmembrane</keyword>
<dbReference type="Pfam" id="PF01203">
    <property type="entry name" value="T2SSN"/>
    <property type="match status" value="1"/>
</dbReference>
<evidence type="ECO:0000256" key="5">
    <source>
        <dbReference type="ARBA" id="ARBA00022475"/>
    </source>
</evidence>
<dbReference type="EMBL" id="JAIMJA010000006">
    <property type="protein sequence ID" value="MCE2594766.1"/>
    <property type="molecule type" value="Genomic_DNA"/>
</dbReference>
<dbReference type="Proteomes" id="UP001201273">
    <property type="component" value="Unassembled WGS sequence"/>
</dbReference>
<keyword evidence="8" id="KW-0653">Protein transport</keyword>
<evidence type="ECO:0000256" key="3">
    <source>
        <dbReference type="ARBA" id="ARBA00021563"/>
    </source>
</evidence>
<accession>A0ABS8W709</accession>
<evidence type="ECO:0000256" key="9">
    <source>
        <dbReference type="ARBA" id="ARBA00023136"/>
    </source>
</evidence>